<feature type="compositionally biased region" description="Polar residues" evidence="5">
    <location>
        <begin position="549"/>
        <end position="559"/>
    </location>
</feature>
<protein>
    <submittedName>
        <fullName evidence="7">Anillin</fullName>
    </submittedName>
</protein>
<dbReference type="Proteomes" id="UP001219518">
    <property type="component" value="Unassembled WGS sequence"/>
</dbReference>
<dbReference type="Pfam" id="PF08174">
    <property type="entry name" value="Anillin"/>
    <property type="match status" value="1"/>
</dbReference>
<feature type="region of interest" description="Disordered" evidence="5">
    <location>
        <begin position="576"/>
        <end position="619"/>
    </location>
</feature>
<comment type="subcellular location">
    <subcellularLocation>
        <location evidence="1">Cytoplasm</location>
        <location evidence="1">Cytoskeleton</location>
    </subcellularLocation>
</comment>
<sequence>MSSSTRFRGRKLQEFNVQRRLHQWEHAEQNAANYGYFQKVNFMTNQHQMWEKFDPSSSRLSKLKEEERRRRLALRREKLANLIHQENEKYSKELKEYDQYRRSNNNYNIGALRQLNGELKRREEEKRAREAELRLYHRWRNDQPLLKHVADRNHTVFVKQAWVDQVEERLAQEKKQAEEEKVLEEKRQSHLALQEQAERAFIEERNAHLTQVKHTLQCQLDILMKKEELAEELKKQEELMFKREKELEELAERRRLAQTKRGGLELGMYFQEHYNLKLKRRAREIQESLEEDQRILKEAESRLADPNLDEDYRKEARKHIDRANAILTSYAAVEKLIEKDARVMFQEEARFFWDKQEKRWKEEQEARSKLMADTLATLQLQVQERAQQNRLAQESLLREREDLLRQIENGNTEMERLEAEIISKKNLKSSLEAQSEDETLARLNQIRQQEKERQVRLEEMKKEEERLLQEFKRLNTQYPKNPLVTTVVMPSSSEIEKEIRKRAERRKQDLMEAMEGGILGQSNLPHADKVSPSWTDKKQKSSIWDKENQSPTHRLSQNLYPAKPARSVYTSPLIKSTRPTLWKSSPATNYTDLKSPGRNCLLNGSPTSTDEDSKKLTSQKTVFQVQMSPSAPPLTDSLKKTMTTISSMTAFSATRDQRLYPSLPRSDANGELKSPKDFKDYTNRSTASALKSDGLNLALQTQNDGVKNDVTYSKASFLSAKAMFQSLEDTSVDDIEDSYDMDKFLEEALGSALQLNSTMTDEMTDFSNEDSFHSIESYRNPLSLTMTSTLPSPMRLVKLSSPTGQISNVNDLVKEAEIQQQLMGQASKALTLCRSSKNFSSSASLVDAERLLLLSTLRHKAVLEEIKGVVPSSPGNPEFRGKLRVLEVTAPLKEDSLKWCKTENDKNLWFLCVLCYGHQILASKAVAFEPGSKCVIFSGILELSELPSSFDASLQIYLLRTFKPQLSVHKSRISKAYQMLQRKRKSCLESAGSEQLLHMRNPAFALNGSVSLDLPLVINSQPVNLNLEKVPLMSPLRGNLWIKFETSLTSSVQLSGFLTILEKAGGSHAWQRRWCHLSDLQLRFWNYPTDQDEKVPLEIIDLKCCSSDKIGPAPRHLCARNRTLMLETTRTCDPHDMNSTLMECKIDYTVV</sequence>
<dbReference type="SUPFAM" id="SSF50729">
    <property type="entry name" value="PH domain-like"/>
    <property type="match status" value="1"/>
</dbReference>
<keyword evidence="8" id="KW-1185">Reference proteome</keyword>
<evidence type="ECO:0000256" key="5">
    <source>
        <dbReference type="SAM" id="MobiDB-lite"/>
    </source>
</evidence>
<feature type="compositionally biased region" description="Polar residues" evidence="5">
    <location>
        <begin position="576"/>
        <end position="592"/>
    </location>
</feature>
<dbReference type="GO" id="GO:0045095">
    <property type="term" value="C:keratin filament"/>
    <property type="evidence" value="ECO:0007669"/>
    <property type="project" value="TreeGrafter"/>
</dbReference>
<dbReference type="Gene3D" id="2.30.29.30">
    <property type="entry name" value="Pleckstrin-homology domain (PH domain)/Phosphotyrosine-binding domain (PTB)"/>
    <property type="match status" value="1"/>
</dbReference>
<proteinExistence type="predicted"/>
<reference evidence="7" key="2">
    <citation type="journal article" date="2023" name="BMC Genomics">
        <title>Pest status, molecular evolution, and epigenetic factors derived from the genome assembly of Frankliniella fusca, a thysanopteran phytovirus vector.</title>
        <authorList>
            <person name="Catto M.A."/>
            <person name="Labadie P.E."/>
            <person name="Jacobson A.L."/>
            <person name="Kennedy G.G."/>
            <person name="Srinivasan R."/>
            <person name="Hunt B.G."/>
        </authorList>
    </citation>
    <scope>NUCLEOTIDE SEQUENCE</scope>
    <source>
        <strain evidence="7">PL_HMW_Pooled</strain>
    </source>
</reference>
<dbReference type="InterPro" id="IPR012966">
    <property type="entry name" value="AHD"/>
</dbReference>
<keyword evidence="2" id="KW-0963">Cytoplasm</keyword>
<evidence type="ECO:0000313" key="7">
    <source>
        <dbReference type="EMBL" id="KAK3927107.1"/>
    </source>
</evidence>
<evidence type="ECO:0000256" key="3">
    <source>
        <dbReference type="ARBA" id="ARBA00023212"/>
    </source>
</evidence>
<dbReference type="AlphaFoldDB" id="A0AAE1HTF8"/>
<feature type="coiled-coil region" evidence="4">
    <location>
        <begin position="216"/>
        <end position="302"/>
    </location>
</feature>
<evidence type="ECO:0000256" key="2">
    <source>
        <dbReference type="ARBA" id="ARBA00022490"/>
    </source>
</evidence>
<feature type="compositionally biased region" description="Basic and acidic residues" evidence="5">
    <location>
        <begin position="535"/>
        <end position="548"/>
    </location>
</feature>
<keyword evidence="3" id="KW-0206">Cytoskeleton</keyword>
<dbReference type="PANTHER" id="PTHR31183">
    <property type="entry name" value="TRICHOPLEIN KERATIN FILAMENT-BINDING PROTEIN FAMILY MEMBER"/>
    <property type="match status" value="1"/>
</dbReference>
<comment type="caution">
    <text evidence="7">The sequence shown here is derived from an EMBL/GenBank/DDBJ whole genome shotgun (WGS) entry which is preliminary data.</text>
</comment>
<keyword evidence="4" id="KW-0175">Coiled coil</keyword>
<reference evidence="7" key="1">
    <citation type="submission" date="2021-07" db="EMBL/GenBank/DDBJ databases">
        <authorList>
            <person name="Catto M.A."/>
            <person name="Jacobson A."/>
            <person name="Kennedy G."/>
            <person name="Labadie P."/>
            <person name="Hunt B.G."/>
            <person name="Srinivasan R."/>
        </authorList>
    </citation>
    <scope>NUCLEOTIDE SEQUENCE</scope>
    <source>
        <strain evidence="7">PL_HMW_Pooled</strain>
        <tissue evidence="7">Head</tissue>
    </source>
</reference>
<name>A0AAE1HTF8_9NEOP</name>
<feature type="region of interest" description="Disordered" evidence="5">
    <location>
        <begin position="520"/>
        <end position="561"/>
    </location>
</feature>
<dbReference type="EMBL" id="JAHWGI010001278">
    <property type="protein sequence ID" value="KAK3927107.1"/>
    <property type="molecule type" value="Genomic_DNA"/>
</dbReference>
<evidence type="ECO:0000313" key="8">
    <source>
        <dbReference type="Proteomes" id="UP001219518"/>
    </source>
</evidence>
<dbReference type="PANTHER" id="PTHR31183:SF2">
    <property type="entry name" value="TRICHOPLEIN KERATIN FILAMENT-BINDING PROTEIN"/>
    <property type="match status" value="1"/>
</dbReference>
<feature type="coiled-coil region" evidence="4">
    <location>
        <begin position="393"/>
        <end position="477"/>
    </location>
</feature>
<accession>A0AAE1HTF8</accession>
<dbReference type="InterPro" id="IPR011993">
    <property type="entry name" value="PH-like_dom_sf"/>
</dbReference>
<evidence type="ECO:0000256" key="1">
    <source>
        <dbReference type="ARBA" id="ARBA00004245"/>
    </source>
</evidence>
<gene>
    <name evidence="7" type="ORF">KUF71_015413</name>
</gene>
<dbReference type="GO" id="GO:0006915">
    <property type="term" value="P:apoptotic process"/>
    <property type="evidence" value="ECO:0007669"/>
    <property type="project" value="TreeGrafter"/>
</dbReference>
<feature type="region of interest" description="Disordered" evidence="5">
    <location>
        <begin position="656"/>
        <end position="680"/>
    </location>
</feature>
<feature type="compositionally biased region" description="Basic and acidic residues" evidence="5">
    <location>
        <begin position="668"/>
        <end position="680"/>
    </location>
</feature>
<evidence type="ECO:0000259" key="6">
    <source>
        <dbReference type="Pfam" id="PF08174"/>
    </source>
</evidence>
<feature type="domain" description="Anillin homology" evidence="6">
    <location>
        <begin position="880"/>
        <end position="1015"/>
    </location>
</feature>
<dbReference type="InterPro" id="IPR043596">
    <property type="entry name" value="CFAP53/TCHP"/>
</dbReference>
<organism evidence="7 8">
    <name type="scientific">Frankliniella fusca</name>
    <dbReference type="NCBI Taxonomy" id="407009"/>
    <lineage>
        <taxon>Eukaryota</taxon>
        <taxon>Metazoa</taxon>
        <taxon>Ecdysozoa</taxon>
        <taxon>Arthropoda</taxon>
        <taxon>Hexapoda</taxon>
        <taxon>Insecta</taxon>
        <taxon>Pterygota</taxon>
        <taxon>Neoptera</taxon>
        <taxon>Paraneoptera</taxon>
        <taxon>Thysanoptera</taxon>
        <taxon>Terebrantia</taxon>
        <taxon>Thripoidea</taxon>
        <taxon>Thripidae</taxon>
        <taxon>Frankliniella</taxon>
    </lineage>
</organism>
<evidence type="ECO:0000256" key="4">
    <source>
        <dbReference type="SAM" id="Coils"/>
    </source>
</evidence>
<feature type="non-terminal residue" evidence="7">
    <location>
        <position position="1151"/>
    </location>
</feature>